<name>A0A7J0CVF2_STRMI</name>
<organism evidence="2 3">
    <name type="scientific">Streptomyces microflavus</name>
    <name type="common">Streptomyces lipmanii</name>
    <dbReference type="NCBI Taxonomy" id="1919"/>
    <lineage>
        <taxon>Bacteria</taxon>
        <taxon>Bacillati</taxon>
        <taxon>Actinomycetota</taxon>
        <taxon>Actinomycetes</taxon>
        <taxon>Kitasatosporales</taxon>
        <taxon>Streptomycetaceae</taxon>
        <taxon>Streptomyces</taxon>
    </lineage>
</organism>
<keyword evidence="1" id="KW-1133">Transmembrane helix</keyword>
<gene>
    <name evidence="2" type="ORF">Smic_42830</name>
</gene>
<dbReference type="Proteomes" id="UP000498740">
    <property type="component" value="Unassembled WGS sequence"/>
</dbReference>
<evidence type="ECO:0000256" key="1">
    <source>
        <dbReference type="SAM" id="Phobius"/>
    </source>
</evidence>
<evidence type="ECO:0000313" key="3">
    <source>
        <dbReference type="Proteomes" id="UP000498740"/>
    </source>
</evidence>
<proteinExistence type="predicted"/>
<evidence type="ECO:0000313" key="2">
    <source>
        <dbReference type="EMBL" id="GFN05727.1"/>
    </source>
</evidence>
<protein>
    <submittedName>
        <fullName evidence="2">Uncharacterized protein</fullName>
    </submittedName>
</protein>
<dbReference type="EMBL" id="BLWD01000001">
    <property type="protein sequence ID" value="GFN05727.1"/>
    <property type="molecule type" value="Genomic_DNA"/>
</dbReference>
<keyword evidence="1" id="KW-0472">Membrane</keyword>
<keyword evidence="1" id="KW-0812">Transmembrane</keyword>
<feature type="transmembrane region" description="Helical" evidence="1">
    <location>
        <begin position="74"/>
        <end position="100"/>
    </location>
</feature>
<sequence>MPDRQQPPYQPWAPGVPGSYAPPQAREFSVGYRRWAGILLWSAIIIAVLVVGAFVVSLVLLAQADADVRKASHGYLAIFLWFGITAAIPVLLAVGIPGVVMTRRVRSSSRTH</sequence>
<accession>A0A7J0CVF2</accession>
<comment type="caution">
    <text evidence="2">The sequence shown here is derived from an EMBL/GenBank/DDBJ whole genome shotgun (WGS) entry which is preliminary data.</text>
</comment>
<dbReference type="RefSeq" id="WP_229887664.1">
    <property type="nucleotide sequence ID" value="NZ_BMUG01000007.1"/>
</dbReference>
<dbReference type="AlphaFoldDB" id="A0A7J0CVF2"/>
<reference evidence="2 3" key="1">
    <citation type="submission" date="2020-05" db="EMBL/GenBank/DDBJ databases">
        <title>Whole genome shotgun sequence of Streptomyces microflavus NBRC 13062.</title>
        <authorList>
            <person name="Komaki H."/>
            <person name="Tamura T."/>
        </authorList>
    </citation>
    <scope>NUCLEOTIDE SEQUENCE [LARGE SCALE GENOMIC DNA]</scope>
    <source>
        <strain evidence="2 3">NBRC 13062</strain>
    </source>
</reference>
<feature type="transmembrane region" description="Helical" evidence="1">
    <location>
        <begin position="38"/>
        <end position="62"/>
    </location>
</feature>